<evidence type="ECO:0000313" key="1">
    <source>
        <dbReference type="EMBL" id="MDM0046626.1"/>
    </source>
</evidence>
<name>A0ABT7NFC8_9BURK</name>
<evidence type="ECO:0000313" key="2">
    <source>
        <dbReference type="Proteomes" id="UP001174908"/>
    </source>
</evidence>
<gene>
    <name evidence="1" type="ORF">QTH91_19205</name>
</gene>
<comment type="caution">
    <text evidence="1">The sequence shown here is derived from an EMBL/GenBank/DDBJ whole genome shotgun (WGS) entry which is preliminary data.</text>
</comment>
<dbReference type="EMBL" id="JASZYV010000004">
    <property type="protein sequence ID" value="MDM0046626.1"/>
    <property type="molecule type" value="Genomic_DNA"/>
</dbReference>
<dbReference type="RefSeq" id="WP_286661744.1">
    <property type="nucleotide sequence ID" value="NZ_JASZYV010000004.1"/>
</dbReference>
<protein>
    <submittedName>
        <fullName evidence="1">Uncharacterized protein</fullName>
    </submittedName>
</protein>
<proteinExistence type="predicted"/>
<keyword evidence="2" id="KW-1185">Reference proteome</keyword>
<sequence>MDLTCTRMGSGGAESYLSHEIERPGVPLQLRAIGSWATTTAGYTGQQTGQCGPLEARFTPQAGHAYTAEFVWADVTGCKLQIMDATEPDVPKPVIEQTPLACTRPTAK</sequence>
<reference evidence="1" key="1">
    <citation type="submission" date="2023-06" db="EMBL/GenBank/DDBJ databases">
        <authorList>
            <person name="Jiang Y."/>
            <person name="Liu Q."/>
        </authorList>
    </citation>
    <scope>NUCLEOTIDE SEQUENCE</scope>
    <source>
        <strain evidence="1">CGMCC 1.12089</strain>
    </source>
</reference>
<organism evidence="1 2">
    <name type="scientific">Variovorax dokdonensis</name>
    <dbReference type="NCBI Taxonomy" id="344883"/>
    <lineage>
        <taxon>Bacteria</taxon>
        <taxon>Pseudomonadati</taxon>
        <taxon>Pseudomonadota</taxon>
        <taxon>Betaproteobacteria</taxon>
        <taxon>Burkholderiales</taxon>
        <taxon>Comamonadaceae</taxon>
        <taxon>Variovorax</taxon>
    </lineage>
</organism>
<accession>A0ABT7NFC8</accession>
<dbReference type="Proteomes" id="UP001174908">
    <property type="component" value="Unassembled WGS sequence"/>
</dbReference>